<reference evidence="1 2" key="1">
    <citation type="submission" date="2016-10" db="EMBL/GenBank/DDBJ databases">
        <title>Comparative genome analysis of multiple Pseudomonas spp. focuses on biocontrol and plant growth promoting traits.</title>
        <authorList>
            <person name="Tao X.-Y."/>
            <person name="Taylor C.G."/>
        </authorList>
    </citation>
    <scope>NUCLEOTIDE SEQUENCE [LARGE SCALE GENOMIC DNA]</scope>
    <source>
        <strain evidence="1 2">15D11</strain>
    </source>
</reference>
<organism evidence="1 2">
    <name type="scientific">Pseudomonas vranovensis</name>
    <dbReference type="NCBI Taxonomy" id="321661"/>
    <lineage>
        <taxon>Bacteria</taxon>
        <taxon>Pseudomonadati</taxon>
        <taxon>Pseudomonadota</taxon>
        <taxon>Gammaproteobacteria</taxon>
        <taxon>Pseudomonadales</taxon>
        <taxon>Pseudomonadaceae</taxon>
        <taxon>Pseudomonas</taxon>
    </lineage>
</organism>
<sequence>MSSIHDQAMQYIYQQVLARLLEHLSQAQRASLQLLIQRLIVAAGGAERINGFRLMFAHDGSQNASHALACLRAAQLSIAARSPGTFELRIAVVRQAGMSATALNNIEQGFSALFLHDDPRVELLMLDDQQLLPFDRRQAISQSQQLAERHELLLFGHLLAGGPRVGFGSHGTLRLAELCRQAIGWRGGVDAIITAQPLPERRRLLAWSRRALREEDLLCIRPIHSCATSLCEGMSELRQRYLQQLYGQARPMATGPNGDYCAPAMRFIIIDDLVHDPDLPYDERLNRFLGCRFDEQYFACAQAGTANPLLLAHLSGLHGQFIEDSDYREGVDAYLRQARQRMQRKGLPRTLQVRLLGRWQHAEQLQQRRSQASDFALQAYGLSEAQLVCQLFAPFVSRGLRLEVFLRRCHPGMLVALPYLHKALQRLPAPEPVVQWMVDISGLDLPLLQMLYLREPESWARPRSLLARIQGRGADLRHLRVQPPSWAWLKAEQPGRY</sequence>
<accession>A0A423DG14</accession>
<protein>
    <submittedName>
        <fullName evidence="1">Uncharacterized protein</fullName>
    </submittedName>
</protein>
<evidence type="ECO:0000313" key="2">
    <source>
        <dbReference type="Proteomes" id="UP000285286"/>
    </source>
</evidence>
<name>A0A423DG14_9PSED</name>
<dbReference type="Proteomes" id="UP000285286">
    <property type="component" value="Unassembled WGS sequence"/>
</dbReference>
<dbReference type="RefSeq" id="WP_123566561.1">
    <property type="nucleotide sequence ID" value="NZ_MOAM01000024.1"/>
</dbReference>
<evidence type="ECO:0000313" key="1">
    <source>
        <dbReference type="EMBL" id="ROL70511.1"/>
    </source>
</evidence>
<keyword evidence="2" id="KW-1185">Reference proteome</keyword>
<dbReference type="AlphaFoldDB" id="A0A423DG14"/>
<gene>
    <name evidence="1" type="ORF">BHU25_15700</name>
</gene>
<comment type="caution">
    <text evidence="1">The sequence shown here is derived from an EMBL/GenBank/DDBJ whole genome shotgun (WGS) entry which is preliminary data.</text>
</comment>
<dbReference type="EMBL" id="MOAM01000024">
    <property type="protein sequence ID" value="ROL70511.1"/>
    <property type="molecule type" value="Genomic_DNA"/>
</dbReference>
<proteinExistence type="predicted"/>